<evidence type="ECO:0000256" key="1">
    <source>
        <dbReference type="SAM" id="MobiDB-lite"/>
    </source>
</evidence>
<dbReference type="NCBIfam" id="TIGR03661">
    <property type="entry name" value="T1SS_VCA0849"/>
    <property type="match status" value="1"/>
</dbReference>
<dbReference type="PROSITE" id="PS00330">
    <property type="entry name" value="HEMOLYSIN_CALCIUM"/>
    <property type="match status" value="3"/>
</dbReference>
<accession>Q47B52</accession>
<dbReference type="Pfam" id="PF17803">
    <property type="entry name" value="Cadherin_4"/>
    <property type="match status" value="12"/>
</dbReference>
<proteinExistence type="predicted"/>
<dbReference type="NCBIfam" id="NF012211">
    <property type="entry name" value="tand_rpt_95"/>
    <property type="match status" value="5"/>
</dbReference>
<organism evidence="3">
    <name type="scientific">Dechloromonas aromatica (strain RCB)</name>
    <dbReference type="NCBI Taxonomy" id="159087"/>
    <lineage>
        <taxon>Bacteria</taxon>
        <taxon>Pseudomonadati</taxon>
        <taxon>Pseudomonadota</taxon>
        <taxon>Betaproteobacteria</taxon>
        <taxon>Rhodocyclales</taxon>
        <taxon>Azonexaceae</taxon>
        <taxon>Dechloromonas</taxon>
    </lineage>
</organism>
<reference evidence="3" key="1">
    <citation type="submission" date="2005-08" db="EMBL/GenBank/DDBJ databases">
        <title>Complete sequence of Dechloromonas aromatica RCB.</title>
        <authorList>
            <person name="Salinero K.K."/>
            <person name="Copeland A."/>
            <person name="Lucas S."/>
            <person name="Lapidus A."/>
            <person name="Barry K."/>
            <person name="Detter J.C."/>
            <person name="Glavina T."/>
            <person name="Hammon N."/>
            <person name="Israni S."/>
            <person name="Pitluck S."/>
            <person name="Di Bartolo G."/>
            <person name="Trong S."/>
            <person name="Schmutz J."/>
            <person name="Larimer F."/>
            <person name="Land M."/>
            <person name="Ivanova N."/>
            <person name="Richardson P."/>
        </authorList>
    </citation>
    <scope>NUCLEOTIDE SEQUENCE</scope>
    <source>
        <strain evidence="3">RCB</strain>
    </source>
</reference>
<dbReference type="PROSITE" id="PS50234">
    <property type="entry name" value="VWFA"/>
    <property type="match status" value="1"/>
</dbReference>
<name>Q47B52_DECAR</name>
<dbReference type="NCBIfam" id="TIGR01965">
    <property type="entry name" value="VCBS_repeat"/>
    <property type="match status" value="23"/>
</dbReference>
<feature type="region of interest" description="Disordered" evidence="1">
    <location>
        <begin position="4670"/>
        <end position="4702"/>
    </location>
</feature>
<dbReference type="InterPro" id="IPR036465">
    <property type="entry name" value="vWFA_dom_sf"/>
</dbReference>
<dbReference type="Pfam" id="PF17963">
    <property type="entry name" value="Big_9"/>
    <property type="match status" value="9"/>
</dbReference>
<feature type="domain" description="VWFA" evidence="2">
    <location>
        <begin position="3810"/>
        <end position="4001"/>
    </location>
</feature>
<dbReference type="InterPro" id="IPR011049">
    <property type="entry name" value="Serralysin-like_metalloprot_C"/>
</dbReference>
<dbReference type="KEGG" id="dar:Daro_3199"/>
<dbReference type="Gene3D" id="2.60.40.3440">
    <property type="match status" value="4"/>
</dbReference>
<dbReference type="HOGENOM" id="CLU_223767_0_0_4"/>
<evidence type="ECO:0000313" key="3">
    <source>
        <dbReference type="EMBL" id="AAZ47929.1"/>
    </source>
</evidence>
<dbReference type="InterPro" id="IPR019960">
    <property type="entry name" value="T1SS_VCA0849"/>
</dbReference>
<dbReference type="InterPro" id="IPR018511">
    <property type="entry name" value="Hemolysin-typ_Ca-bd_CS"/>
</dbReference>
<dbReference type="SMART" id="SM00327">
    <property type="entry name" value="VWA"/>
    <property type="match status" value="1"/>
</dbReference>
<dbReference type="InterPro" id="IPR010221">
    <property type="entry name" value="VCBS_dom"/>
</dbReference>
<dbReference type="InterPro" id="IPR040853">
    <property type="entry name" value="RapA2_cadherin-like"/>
</dbReference>
<dbReference type="Gene3D" id="2.60.40.10">
    <property type="entry name" value="Immunoglobulins"/>
    <property type="match status" value="22"/>
</dbReference>
<dbReference type="PRINTS" id="PR00313">
    <property type="entry name" value="CABNDNGRPT"/>
</dbReference>
<dbReference type="Pfam" id="PF13519">
    <property type="entry name" value="VWA_2"/>
    <property type="match status" value="1"/>
</dbReference>
<dbReference type="SUPFAM" id="SSF51120">
    <property type="entry name" value="beta-Roll"/>
    <property type="match status" value="2"/>
</dbReference>
<dbReference type="Pfam" id="PF00353">
    <property type="entry name" value="HemolysinCabind"/>
    <property type="match status" value="2"/>
</dbReference>
<dbReference type="STRING" id="159087.Daro_3199"/>
<gene>
    <name evidence="3" type="ordered locus">Daro_3199</name>
</gene>
<dbReference type="eggNOG" id="COG2931">
    <property type="taxonomic scope" value="Bacteria"/>
</dbReference>
<dbReference type="SUPFAM" id="SSF53300">
    <property type="entry name" value="vWA-like"/>
    <property type="match status" value="1"/>
</dbReference>
<dbReference type="eggNOG" id="COG2304">
    <property type="taxonomic scope" value="Bacteria"/>
</dbReference>
<dbReference type="OrthoDB" id="8622300at2"/>
<dbReference type="InterPro" id="IPR013783">
    <property type="entry name" value="Ig-like_fold"/>
</dbReference>
<dbReference type="CDD" id="cd00198">
    <property type="entry name" value="vWFA"/>
    <property type="match status" value="1"/>
</dbReference>
<protein>
    <submittedName>
        <fullName evidence="3">VCBS protein</fullName>
    </submittedName>
</protein>
<evidence type="ECO:0000259" key="2">
    <source>
        <dbReference type="PROSITE" id="PS50234"/>
    </source>
</evidence>
<dbReference type="InterPro" id="IPR002035">
    <property type="entry name" value="VWF_A"/>
</dbReference>
<sequence length="4854" mass="482338">MAQAQVVAKISELSGQAFARDSAGNTRRLKLGDVIREGESVVAADGAKVVLVLADGREMTVRPGETARIDAEVAAAVMPDASDSAVVNDQNSFQKIAKALQSGSDLDALLEEDAPAAGLAGQGGNEGHTFVELLRIVETVDPLAYQFGTNRGSPTETIEGAPVTVTVASEPEQVLFARDDANAVSERVDSTAASTISGNVVAAGAASDVADSGLPGAVLTVTQIAFGTTVAAPGTVIALAHGTLTIAADGSYTYTVNNADPVVNALNVGNQLTELVTYTITDGQGHTAQATLTLTINGVNDSPTATVGAAIASAEDTSIVVPLSGTDPDSPIAFVTVTTLPTDGSLLKADGTPVVAGEQIAVDPATHQALLTFVPNANFNGMVSFQFTVTDTGGLSSAPATQQITINPINDAPIAVVAPVSGDEDSTIAVPLSGTDVDGSIQYVTVTALPPAAQGILTLADGTTAVVAGDHLSPAQAAGLLFKPVADYNGTVDIAFTVTDNANATSVPATQQITINPVADIANNTVSTDEDTAITVNVLGNDTFEGSPNVTGVGPAAHGSVVINPDNTVTYTPSANYNGSDSFTYTVTSPTGITETATVNVTINPINDAPIAVVAPVSGDEDSTIAVPLSGTDVDGSLQYVTVTALPPAAQGILTLADGTTPVVAGDHLSPAQAAGLLFKPVADYNGTVDIAFTVTDNANATSVPATQQITINPVADIANNTVSTDEDTAITVNVLGNDTFEGSPNVTGVGPAAHGSVVINPDNTVTYTPSANYNGSDSFTYTVTSPTGITETATVNVTINPINDAPIAVVAPVSGDEDSTIAVPLSGTDVDGSLQYVTVTALPPAAQGILTLADGTTPVVAGDHLSPAQAAGLLFKPVADYNGTVDIAFTVTDNANATSVPATQQITINPVADIANNTVSTDEDTAITVNVLGNDTFEGSPNVTGVGPAAHGSVVINPDNTVTYTPSANYNGSDSFTYTVTSPTGITETATVNVTINPVNHIPVIAGNSTGTAVEAGGVANALVGSPNASGTLTITDADQNQSSFQTPASLSGTYGNFSFDAATGAWTYALDNAKAATQGLTAGQVVHDTLTVTSLDGTASRALDITITGANDNAAITGTATGNLTEDTNVTAGNLTASGTLTVADVDSGEAVFQTPASLAGTYGTFTFNPTTGAWTYAANNSQAAIQSLGAGDSLTDSLTVVSQDGTASQAITVTIHGTNDVPTIGSGAGNSTGTAVEAGGVANALVGSPNASGTLTITDADQNQSSFQTPASLSGTYGNFSFDAATGAWTYALDNAKAATQGLTAGQVVHDTLTVTSLDGTASRALDITITGANDNAAITGTATGNLTEDTNVTAGNLTASGTLTVADVDSGEAVFQTPASLAGTYGTFTFDPTTGAWTYAANNSQAAIQSLGAGDSLTDSLTVVSQDGTASQAITVTIHGTNDVPTIGSGAGNSTGTAVEAGGVANALVGSPNASGTLSITDADQNQSSFQTPASLSGTYGNFSFDAATGAWTYALDNAKAATQGLTAGQVVHDTLTVTSLDGTASRALDITITGANDNAAITGTATGNLTEDTNVTAGNLTASGTLTVADVDSGEAVFQTPASLAGTYGTFTFNPTTGAWTYAANNSQAAIQSLGAGDSLTDSLTVVSQDGTASQAITVTIHGTNDVPTIGSGAGNSTGTAVEAGGVANALVGSPNASGTLSITDADQNQSSFQTPASLSGTYGNFSFDAATGAWTYALDNAKAATQGLTAGQVVHDTLTVTSLDGTASRALDITITGANDNAAITGTATGNLTEDTNVTAGNLTASGTLTVADVDSGEAVFQTPASLAGTYGTFTFNPTTGAWTYAANNSQAAIQSLGAGDSLTDSLTVVSQDGTASQAITVTIHGTNDVPTIGSGAGNSTGTAVEAGGVANALVGSPNASGTLSITDADQNQSSFQTPASLSGTYGNFSFDAATGAWTYALDNAKAATQGLTAGQVVHDTLTVTSLDGTASRALDITITGANDNAAITGTATGNLTEDTNVTAGNLTASGTLTVADVDSGEAVFQTPASLAGTYGTFTFNPTTGAWTYAANNSQAAIQSLGAGQSLTDSLTVVSQDGTASQAITVTIHGTNDVPTIGSGAGNSTGTAVEAGGVANALVGSPNASGTLSITDADQNQSSFQTPASLSGTYGNFSFDAATGAWTYALDNAKAATQGLTAGQVVHDTLTVTSLDGTASRALDITITGANDNAAITGTATGNLTEDTNVTAGNLTASGTLTVADVDSGEAVFQTPASLAGTYGTFTFDPTTGAWTYAANNSQAAIQSLGAGDSLTDSLTVVSQDGTASQAITVTIHGTNDVPTIGSGAGNSTGTAVEAGGVANALVGSPNASGTLSITDADQNQSSFQTPASLSGTYGNFSFDAATGAWTYALDNAKAATQGLTAGQVVHDTLTVTSLDGTASRALDITITGANDNAAITGTATGNLTEDTNVTAGNLTASGTLTVADVDSGEAVFQTPASLAGTYGTFTFNPTTGAWTYAANNSQAAIQSLGAGDSLTDSLTVVSQDGTASQAITVTIHGTNDVPTIGSGAGNSTGTAVEAGGVANALVGSPNASGTLTITDADQNQSSFQTPASLSGTYGNFSFDAATGAWTYALDNAKAATQGLTAGQVVHDTLTVTSLDGTASRALDITITGANDNAAITGTATGNLTEDTNVTAGNLTASGTLTVADVDSGEAVFQTPASLAGTYGTFTFNPTTGAWTYAANNSQAAIQSLGAGDSLTDSLTVVSQDGTASQAITVTIHGTNDVPTIGSGAGNSTGTAVEAGGVANALVGSPNASGTLSITDADQNQSSFQTPASLSGTYGNFSFDAATGAWTYALDNAKAATQGLTAGQVVHDTLTVTSLDGTASRALDITITGANDNAAITGTATGNLTEDTNVTAGNLTASGTLTVADVDSGEAVFQTPASLAGTYGTFTFDPTTGAWTYAANNSQAAIQSLGAGQSLTDSLTVVSQDGTASQAITVTIHGTNDVPTIGSGAGNSTGTAVEAGGVANALVGSPNASGTLSITDADQNQSSFQTPASLSGTYGNFSFDAATGAWTYALDNAKAATQGLTAGQVVHDTLTVTSLDGTASRALDITITGANDNAAITGTATGNLTEDTNVTAGNLTASGTLTVADVDSGEAVFQTPASLAGTYGTFTFNPTTGAWTYAANNSQAAIQSLGAGDSLTDSLTVVSQDGTASQAITVTIHGTNDVPTIGSGAGNSTGTAVEAGGVANALVGSPNASGTLSITDADQNQSSFQTPASLSGTYGNFSFDAATGAWTYALDNAKAATQGLTAGQVVHDTLTVTSLDGTASRALDITITGANDNAAITGTATGNLTEDTNVTAGNLTASGTLTVADVDSGEAVFQTPASLAGTYGTFTFNPTTGAWTYAANNSQAAIQSLGAGQSLTDSLTVVSQDGTASQAITVTIHGTNDVPVANNASATGNEDTLIPITLTGTDIDGTVASFTLSSLPANGRLYLDAAMTQLAPTGTALTASGNALTLYFKPNADWNSHIVNTTASLPTFNYTATDNSGGVSNVATATIDVLAVNDGAPVAVNDSFNALLGTPIIISKAALLGNDTLPDHATIVSVGSPSSGALVDNGDGTYTYTPSATGTASFTYLLRDDDSQTSTGTVSINTYNSRDDLATVNESALATGSGGGSTVATGNLMTNDVTNTSITSVTFNGVTYTASGGVITVPDTAAGAHGTLVVTAATGAYTYTLTHAATNGAANSATDTSLVDSYSYAGNSVSANLKVTIVDDKPVVVNQVVEVPQSVLPKYTIAVVLDISGSMAAAVSADGLTTRLDMAKAALASLISEYYTQASDVVVKFIDFSSGATLIGSYTTEGTAISALTSPTIVAGGATNYQAALDLVRSASGLGTTADASRQNIVYFLSDGVPTTGTTATGLSNFQTYLAANPSVQSYAVGIGTGIVDFTSLNAIHNVDALGDGVKDPAIVVPDLSQLSSTLLSTVPNAFGGNIMASANMRGLVFGADGGYISSISLMLDSDGNGTADQKVTFTYNHLTDTITQNSTFLTGFPLSGHLLSLSSTSGFIYGDLRFDFSTGDYKYYTKGLATLGTQFDIGFTASDNDQDVASAVQTISIIDGKPIARNDTDTLFAKDTFLEGNVVTGLGTDGGVGAAQITSFTTQGGGVDTIVDNAKVTAVDFDGLHIVLGTWAGGVYTAANSSGSGTGYSYNVVNGTLTWTATSGGQKLVFDDSGYYKYTPPTADIPTNVLGAPVTVNMTSAANVTTGGLTVTAENWTSTTVSLTSAANAATGNHLTVSGLTASGLVAGAPVYNATNGVGVNTGGETAANQASINGKETLILDFSAATHPNGVSNISLTIAGASSLANTAGGTPSLTYTLYDASGNLLGSLTSGLENTVTMLPYSGVASIHVTGSATATAMVHDVSFYDTPSASTVTYNANGVNVTGGTSTNTYLDHLEALTISFNHATYANGVQDVSINVNAGRSNLASSGSDSYALTYTVYGIDGHLLGQFSSVTEGTVNLNTDNGNGGVLATARTFSNIGSVVVTASDSFAGITIADITGVTFTPDLLNSSATAVAPEHVTYTLTDSNGDQSSAGLTLNVMANTIVGTSGDDGSLVGTSANDYMDGLAGNDTLSGGAGHDILQGGLGNDILSGDSGDDVLDGGDGSDTLSGGTGNDYLKGSAGNDTLDGGDGNDVLVGGAGNDMLTGGLGADTFRWELGDAGAKGNPAVDTVMDFDIATNSSLMTPTADMLDLRDLLIGENHSTGITGNLTNFLHFELSGGDTKVHVSTTGAFAAGFQNSLDDQVIVMKGVDLVTAFNGNDQQIILDLLSKNKLNVD</sequence>
<dbReference type="InterPro" id="IPR001343">
    <property type="entry name" value="Hemolysn_Ca-bd"/>
</dbReference>
<dbReference type="EMBL" id="CP000089">
    <property type="protein sequence ID" value="AAZ47929.1"/>
    <property type="molecule type" value="Genomic_DNA"/>
</dbReference>
<dbReference type="Gene3D" id="3.40.50.410">
    <property type="entry name" value="von Willebrand factor, type A domain"/>
    <property type="match status" value="1"/>
</dbReference>
<dbReference type="GO" id="GO:0005509">
    <property type="term" value="F:calcium ion binding"/>
    <property type="evidence" value="ECO:0007669"/>
    <property type="project" value="InterPro"/>
</dbReference>